<evidence type="ECO:0000256" key="7">
    <source>
        <dbReference type="ARBA" id="ARBA00022840"/>
    </source>
</evidence>
<evidence type="ECO:0000256" key="9">
    <source>
        <dbReference type="ARBA" id="ARBA00051245"/>
    </source>
</evidence>
<reference evidence="12" key="2">
    <citation type="submission" date="2020-09" db="EMBL/GenBank/DDBJ databases">
        <authorList>
            <person name="Sun Q."/>
            <person name="Kim S."/>
        </authorList>
    </citation>
    <scope>NUCLEOTIDE SEQUENCE</scope>
    <source>
        <strain evidence="12">KCTC 12710</strain>
    </source>
</reference>
<organism evidence="12 13">
    <name type="scientific">Algibacter mikhailovii</name>
    <dbReference type="NCBI Taxonomy" id="425498"/>
    <lineage>
        <taxon>Bacteria</taxon>
        <taxon>Pseudomonadati</taxon>
        <taxon>Bacteroidota</taxon>
        <taxon>Flavobacteriia</taxon>
        <taxon>Flavobacteriales</taxon>
        <taxon>Flavobacteriaceae</taxon>
        <taxon>Algibacter</taxon>
    </lineage>
</organism>
<protein>
    <recommendedName>
        <fullName evidence="3">non-specific protein-tyrosine kinase</fullName>
        <ecNumber evidence="3">2.7.10.2</ecNumber>
    </recommendedName>
</protein>
<evidence type="ECO:0000256" key="2">
    <source>
        <dbReference type="ARBA" id="ARBA00008883"/>
    </source>
</evidence>
<evidence type="ECO:0000259" key="11">
    <source>
        <dbReference type="Pfam" id="PF13614"/>
    </source>
</evidence>
<keyword evidence="4" id="KW-0808">Transferase</keyword>
<dbReference type="GO" id="GO:0005886">
    <property type="term" value="C:plasma membrane"/>
    <property type="evidence" value="ECO:0007669"/>
    <property type="project" value="TreeGrafter"/>
</dbReference>
<evidence type="ECO:0000256" key="8">
    <source>
        <dbReference type="ARBA" id="ARBA00023137"/>
    </source>
</evidence>
<evidence type="ECO:0000313" key="12">
    <source>
        <dbReference type="EMBL" id="GGZ81103.1"/>
    </source>
</evidence>
<accession>A0A918R0A8</accession>
<comment type="catalytic activity">
    <reaction evidence="9">
        <text>L-tyrosyl-[protein] + ATP = O-phospho-L-tyrosyl-[protein] + ADP + H(+)</text>
        <dbReference type="Rhea" id="RHEA:10596"/>
        <dbReference type="Rhea" id="RHEA-COMP:10136"/>
        <dbReference type="Rhea" id="RHEA-COMP:20101"/>
        <dbReference type="ChEBI" id="CHEBI:15378"/>
        <dbReference type="ChEBI" id="CHEBI:30616"/>
        <dbReference type="ChEBI" id="CHEBI:46858"/>
        <dbReference type="ChEBI" id="CHEBI:61978"/>
        <dbReference type="ChEBI" id="CHEBI:456216"/>
        <dbReference type="EC" id="2.7.10.2"/>
    </reaction>
</comment>
<dbReference type="InterPro" id="IPR027417">
    <property type="entry name" value="P-loop_NTPase"/>
</dbReference>
<dbReference type="Gene3D" id="3.40.50.300">
    <property type="entry name" value="P-loop containing nucleotide triphosphate hydrolases"/>
    <property type="match status" value="1"/>
</dbReference>
<evidence type="ECO:0000256" key="5">
    <source>
        <dbReference type="ARBA" id="ARBA00022741"/>
    </source>
</evidence>
<dbReference type="EC" id="2.7.10.2" evidence="3"/>
<dbReference type="GO" id="GO:0004715">
    <property type="term" value="F:non-membrane spanning protein tyrosine kinase activity"/>
    <property type="evidence" value="ECO:0007669"/>
    <property type="project" value="UniProtKB-EC"/>
</dbReference>
<keyword evidence="10" id="KW-0472">Membrane</keyword>
<feature type="transmembrane region" description="Helical" evidence="10">
    <location>
        <begin position="520"/>
        <end position="541"/>
    </location>
</feature>
<dbReference type="EMBL" id="BMWZ01000004">
    <property type="protein sequence ID" value="GGZ81103.1"/>
    <property type="molecule type" value="Genomic_DNA"/>
</dbReference>
<keyword evidence="6" id="KW-0418">Kinase</keyword>
<evidence type="ECO:0000256" key="6">
    <source>
        <dbReference type="ARBA" id="ARBA00022777"/>
    </source>
</evidence>
<dbReference type="NCBIfam" id="TIGR01007">
    <property type="entry name" value="eps_fam"/>
    <property type="match status" value="1"/>
</dbReference>
<gene>
    <name evidence="12" type="primary">wzc</name>
    <name evidence="12" type="ORF">GCM10007028_18160</name>
</gene>
<feature type="transmembrane region" description="Helical" evidence="10">
    <location>
        <begin position="30"/>
        <end position="48"/>
    </location>
</feature>
<comment type="similarity">
    <text evidence="2">Belongs to the etk/wzc family.</text>
</comment>
<comment type="similarity">
    <text evidence="1">Belongs to the CpsD/CapB family.</text>
</comment>
<dbReference type="CDD" id="cd05387">
    <property type="entry name" value="BY-kinase"/>
    <property type="match status" value="1"/>
</dbReference>
<dbReference type="Proteomes" id="UP000636004">
    <property type="component" value="Unassembled WGS sequence"/>
</dbReference>
<dbReference type="InterPro" id="IPR025669">
    <property type="entry name" value="AAA_dom"/>
</dbReference>
<keyword evidence="12" id="KW-0762">Sugar transport</keyword>
<dbReference type="Pfam" id="PF13614">
    <property type="entry name" value="AAA_31"/>
    <property type="match status" value="1"/>
</dbReference>
<sequence length="826" mass="93518">MLDYDSHNTNDEGLHFSFDFQGFFFKVLNFWKIIIICIGLGLLGAYLISTRKQNIYKLGSLISIENDRSPFSTATTSISFNWGGVSGKVGQVMTSLKTRTHNEKVVDSLKLYIEYLKEGKYQKIDVYKKVPYIFKPNMKAPQLLNQFIGIRLLNETTFELFTEFEQDQGKGQLYGSKDFEAIYNLPVGPYTKTFKFGEPIRLPFLNGVLELNSLDVIKPNVEYFLRFKNFDQVVNSFQKSIKVGPFEKSTSIIELSIIGYNKSKIVDFLNATSTILSHTDLERKNAYATNTINFIDSTLTSVDLSIKDMSQKMDSFRRQNDIIDVEADMEKISTSLQVSQTQQEEIRMKLNYLNSLEVYLKTESDYSGIAAPTSVGIEEGNIITSVSRIITLSTERKTREYTTREESSIFKNIDRQIEAEKNVLMATITSTKSTLRSQLESLLKNITSLEGRLSELPNDQQEFLKIQRQLNISQAAYDQYVARRSEAAIARAANISDITVVDNAKDIGGGLIGPDTSLNYMMGLLAGLFVPLVILFIIYFLDNTIHGAEEVKRLSQIPILGVVGKDKHRNNLVVFEKPKSAVAESFRAIRSSLQFVIKNNNTKHNARTILLTSSIGGEGKTFCSINMATIYAMSGKKTILVGLDLRKPKIFGDFNLSNKKGVVNYLIEERSLEEITNETAIKNFDIITAGPIPPNPSELLISERMNTLINELRAKYEIIILDTPPLGIVTDAQDLTKFADTNIFILRLNYTKKGMLQFINAKYRSREIKNLSFVLNFYKHNTSKKMGNSYGYGYGYGYGVYGNSYHEQGEKLGFIKKMKQLFKKKS</sequence>
<evidence type="ECO:0000313" key="13">
    <source>
        <dbReference type="Proteomes" id="UP000636004"/>
    </source>
</evidence>
<keyword evidence="10" id="KW-1133">Transmembrane helix</keyword>
<feature type="domain" description="AAA" evidence="11">
    <location>
        <begin position="607"/>
        <end position="761"/>
    </location>
</feature>
<dbReference type="RefSeq" id="WP_189360478.1">
    <property type="nucleotide sequence ID" value="NZ_BMWZ01000004.1"/>
</dbReference>
<evidence type="ECO:0000256" key="1">
    <source>
        <dbReference type="ARBA" id="ARBA00007316"/>
    </source>
</evidence>
<dbReference type="GO" id="GO:0042802">
    <property type="term" value="F:identical protein binding"/>
    <property type="evidence" value="ECO:0007669"/>
    <property type="project" value="UniProtKB-ARBA"/>
</dbReference>
<keyword evidence="7" id="KW-0067">ATP-binding</keyword>
<dbReference type="FunFam" id="3.40.50.300:FF:000527">
    <property type="entry name" value="Tyrosine-protein kinase etk"/>
    <property type="match status" value="1"/>
</dbReference>
<dbReference type="PANTHER" id="PTHR32309:SF13">
    <property type="entry name" value="FERRIC ENTEROBACTIN TRANSPORT PROTEIN FEPE"/>
    <property type="match status" value="1"/>
</dbReference>
<keyword evidence="12" id="KW-0813">Transport</keyword>
<evidence type="ECO:0000256" key="10">
    <source>
        <dbReference type="SAM" id="Phobius"/>
    </source>
</evidence>
<keyword evidence="5" id="KW-0547">Nucleotide-binding</keyword>
<evidence type="ECO:0000256" key="4">
    <source>
        <dbReference type="ARBA" id="ARBA00022679"/>
    </source>
</evidence>
<dbReference type="PANTHER" id="PTHR32309">
    <property type="entry name" value="TYROSINE-PROTEIN KINASE"/>
    <property type="match status" value="1"/>
</dbReference>
<name>A0A918R0A8_9FLAO</name>
<dbReference type="InterPro" id="IPR005702">
    <property type="entry name" value="Wzc-like_C"/>
</dbReference>
<keyword evidence="10" id="KW-0812">Transmembrane</keyword>
<keyword evidence="13" id="KW-1185">Reference proteome</keyword>
<keyword evidence="8" id="KW-0829">Tyrosine-protein kinase</keyword>
<dbReference type="GO" id="GO:0005524">
    <property type="term" value="F:ATP binding"/>
    <property type="evidence" value="ECO:0007669"/>
    <property type="project" value="UniProtKB-KW"/>
</dbReference>
<comment type="caution">
    <text evidence="12">The sequence shown here is derived from an EMBL/GenBank/DDBJ whole genome shotgun (WGS) entry which is preliminary data.</text>
</comment>
<dbReference type="SUPFAM" id="SSF52540">
    <property type="entry name" value="P-loop containing nucleoside triphosphate hydrolases"/>
    <property type="match status" value="1"/>
</dbReference>
<proteinExistence type="inferred from homology"/>
<dbReference type="AlphaFoldDB" id="A0A918R0A8"/>
<dbReference type="InterPro" id="IPR050445">
    <property type="entry name" value="Bact_polysacc_biosynth/exp"/>
</dbReference>
<reference evidence="12" key="1">
    <citation type="journal article" date="2014" name="Int. J. Syst. Evol. Microbiol.">
        <title>Complete genome sequence of Corynebacterium casei LMG S-19264T (=DSM 44701T), isolated from a smear-ripened cheese.</title>
        <authorList>
            <consortium name="US DOE Joint Genome Institute (JGI-PGF)"/>
            <person name="Walter F."/>
            <person name="Albersmeier A."/>
            <person name="Kalinowski J."/>
            <person name="Ruckert C."/>
        </authorList>
    </citation>
    <scope>NUCLEOTIDE SEQUENCE</scope>
    <source>
        <strain evidence="12">KCTC 12710</strain>
    </source>
</reference>
<evidence type="ECO:0000256" key="3">
    <source>
        <dbReference type="ARBA" id="ARBA00011903"/>
    </source>
</evidence>